<dbReference type="InterPro" id="IPR022764">
    <property type="entry name" value="Peptidase_S54_rhomboid_dom"/>
</dbReference>
<feature type="compositionally biased region" description="Polar residues" evidence="8">
    <location>
        <begin position="47"/>
        <end position="69"/>
    </location>
</feature>
<comment type="subcellular location">
    <subcellularLocation>
        <location evidence="2">Membrane</location>
        <topology evidence="2">Multi-pass membrane protein</topology>
    </subcellularLocation>
</comment>
<dbReference type="GeneTree" id="ENSGT00940000159442"/>
<feature type="domain" description="Peptidase S54 rhomboid" evidence="10">
    <location>
        <begin position="322"/>
        <end position="430"/>
    </location>
</feature>
<keyword evidence="5 9" id="KW-0812">Transmembrane</keyword>
<evidence type="ECO:0000256" key="8">
    <source>
        <dbReference type="SAM" id="MobiDB-lite"/>
    </source>
</evidence>
<organism evidence="11 12">
    <name type="scientific">Anolis carolinensis</name>
    <name type="common">Green anole</name>
    <name type="synonym">American chameleon</name>
    <dbReference type="NCBI Taxonomy" id="28377"/>
    <lineage>
        <taxon>Eukaryota</taxon>
        <taxon>Metazoa</taxon>
        <taxon>Chordata</taxon>
        <taxon>Craniata</taxon>
        <taxon>Vertebrata</taxon>
        <taxon>Euteleostomi</taxon>
        <taxon>Lepidosauria</taxon>
        <taxon>Squamata</taxon>
        <taxon>Bifurcata</taxon>
        <taxon>Unidentata</taxon>
        <taxon>Episquamata</taxon>
        <taxon>Toxicofera</taxon>
        <taxon>Iguania</taxon>
        <taxon>Dactyloidae</taxon>
        <taxon>Anolis</taxon>
    </lineage>
</organism>
<evidence type="ECO:0000313" key="12">
    <source>
        <dbReference type="Proteomes" id="UP000001646"/>
    </source>
</evidence>
<reference evidence="11" key="2">
    <citation type="submission" date="2025-08" db="UniProtKB">
        <authorList>
            <consortium name="Ensembl"/>
        </authorList>
    </citation>
    <scope>IDENTIFICATION</scope>
</reference>
<feature type="transmembrane region" description="Helical" evidence="9">
    <location>
        <begin position="327"/>
        <end position="354"/>
    </location>
</feature>
<evidence type="ECO:0000256" key="5">
    <source>
        <dbReference type="ARBA" id="ARBA00022692"/>
    </source>
</evidence>
<dbReference type="PANTHER" id="PTHR45840:SF6">
    <property type="entry name" value="RHOMBOID-RELATED PROTEIN 2"/>
    <property type="match status" value="1"/>
</dbReference>
<gene>
    <name evidence="11" type="primary">rhbdl2</name>
    <name evidence="11" type="synonym">RHBDL2</name>
</gene>
<dbReference type="AlphaFoldDB" id="A0A803TQ33"/>
<reference evidence="11" key="3">
    <citation type="submission" date="2025-09" db="UniProtKB">
        <authorList>
            <consortium name="Ensembl"/>
        </authorList>
    </citation>
    <scope>IDENTIFICATION</scope>
</reference>
<comment type="similarity">
    <text evidence="3">Belongs to the peptidase S54 family.</text>
</comment>
<dbReference type="Gene3D" id="1.20.1540.10">
    <property type="entry name" value="Rhomboid-like"/>
    <property type="match status" value="1"/>
</dbReference>
<feature type="transmembrane region" description="Helical" evidence="9">
    <location>
        <begin position="384"/>
        <end position="406"/>
    </location>
</feature>
<dbReference type="Proteomes" id="UP000001646">
    <property type="component" value="Unplaced"/>
</dbReference>
<dbReference type="PANTHER" id="PTHR45840">
    <property type="entry name" value="RHOMBOID-RELATED PROTEIN"/>
    <property type="match status" value="1"/>
</dbReference>
<evidence type="ECO:0000256" key="1">
    <source>
        <dbReference type="ARBA" id="ARBA00000156"/>
    </source>
</evidence>
<feature type="region of interest" description="Disordered" evidence="8">
    <location>
        <begin position="149"/>
        <end position="205"/>
    </location>
</feature>
<keyword evidence="7 9" id="KW-0472">Membrane</keyword>
<feature type="transmembrane region" description="Helical" evidence="9">
    <location>
        <begin position="412"/>
        <end position="430"/>
    </location>
</feature>
<keyword evidence="12" id="KW-1185">Reference proteome</keyword>
<feature type="region of interest" description="Disordered" evidence="8">
    <location>
        <begin position="40"/>
        <end position="69"/>
    </location>
</feature>
<dbReference type="InParanoid" id="A0A803TQ33"/>
<name>A0A803TQ33_ANOCA</name>
<dbReference type="InterPro" id="IPR051739">
    <property type="entry name" value="Rhomboid_IM_Serine_Proteases"/>
</dbReference>
<proteinExistence type="inferred from homology"/>
<dbReference type="Ensembl" id="ENSACAT00000048109.1">
    <property type="protein sequence ID" value="ENSACAP00000037323.1"/>
    <property type="gene ID" value="ENSACAG00000016978.4"/>
</dbReference>
<reference evidence="11" key="1">
    <citation type="submission" date="2009-12" db="EMBL/GenBank/DDBJ databases">
        <title>The Genome Sequence of Anolis carolinensis (Green Anole Lizard).</title>
        <authorList>
            <consortium name="The Genome Sequencing Platform"/>
            <person name="Di Palma F."/>
            <person name="Alfoldi J."/>
            <person name="Heiman D."/>
            <person name="Young S."/>
            <person name="Grabherr M."/>
            <person name="Johnson J."/>
            <person name="Lander E.S."/>
            <person name="Lindblad-Toh K."/>
        </authorList>
    </citation>
    <scope>NUCLEOTIDE SEQUENCE [LARGE SCALE GENOMIC DNA]</scope>
    <source>
        <strain evidence="11">JBL SC #1</strain>
    </source>
</reference>
<dbReference type="Pfam" id="PF01694">
    <property type="entry name" value="Rhomboid"/>
    <property type="match status" value="1"/>
</dbReference>
<dbReference type="Bgee" id="ENSACAG00000016978">
    <property type="expression patterns" value="Expressed in adrenal gland and 12 other cell types or tissues"/>
</dbReference>
<dbReference type="EC" id="3.4.21.105" evidence="4"/>
<evidence type="ECO:0000259" key="10">
    <source>
        <dbReference type="Pfam" id="PF01694"/>
    </source>
</evidence>
<dbReference type="GO" id="GO:0004252">
    <property type="term" value="F:serine-type endopeptidase activity"/>
    <property type="evidence" value="ECO:0000318"/>
    <property type="project" value="GO_Central"/>
</dbReference>
<evidence type="ECO:0000256" key="4">
    <source>
        <dbReference type="ARBA" id="ARBA00013039"/>
    </source>
</evidence>
<evidence type="ECO:0000256" key="6">
    <source>
        <dbReference type="ARBA" id="ARBA00022989"/>
    </source>
</evidence>
<protein>
    <recommendedName>
        <fullName evidence="4">rhomboid protease</fullName>
        <ecNumber evidence="4">3.4.21.105</ecNumber>
    </recommendedName>
</protein>
<evidence type="ECO:0000256" key="3">
    <source>
        <dbReference type="ARBA" id="ARBA00009045"/>
    </source>
</evidence>
<comment type="catalytic activity">
    <reaction evidence="1">
        <text>Cleaves type-1 transmembrane domains using a catalytic dyad composed of serine and histidine that are contributed by different transmembrane domains.</text>
        <dbReference type="EC" id="3.4.21.105"/>
    </reaction>
</comment>
<evidence type="ECO:0000256" key="7">
    <source>
        <dbReference type="ARBA" id="ARBA00023136"/>
    </source>
</evidence>
<evidence type="ECO:0000256" key="9">
    <source>
        <dbReference type="SAM" id="Phobius"/>
    </source>
</evidence>
<keyword evidence="6 9" id="KW-1133">Transmembrane helix</keyword>
<feature type="compositionally biased region" description="Basic residues" evidence="8">
    <location>
        <begin position="157"/>
        <end position="172"/>
    </location>
</feature>
<accession>A0A803TQ33</accession>
<dbReference type="GO" id="GO:0016020">
    <property type="term" value="C:membrane"/>
    <property type="evidence" value="ECO:0007669"/>
    <property type="project" value="UniProtKB-SubCell"/>
</dbReference>
<evidence type="ECO:0000313" key="11">
    <source>
        <dbReference type="Ensembl" id="ENSACAP00000037323.1"/>
    </source>
</evidence>
<evidence type="ECO:0000256" key="2">
    <source>
        <dbReference type="ARBA" id="ARBA00004141"/>
    </source>
</evidence>
<dbReference type="InterPro" id="IPR035952">
    <property type="entry name" value="Rhomboid-like_sf"/>
</dbReference>
<dbReference type="SUPFAM" id="SSF144091">
    <property type="entry name" value="Rhomboid-like"/>
    <property type="match status" value="1"/>
</dbReference>
<sequence>MLTKVTDCNIQTDKSLDLPQIYKPLLPGFQHASRPLGMPAIDVGKTSGENASGTWSYSPENSQQGSDSAMGQLGPSLQVFWTSTATILNSLPAFSPKYLAGGLKFVHACEGGARFCGRGGRRGFPSLTVHACEGGVRFCGRGGAGGVASLPSPPLRGARKLRPAVATRRFRPERREDRGERIPPPPSGDGAVRSERGGGGGRKRAAGALWARARVGVAVGASGGRAGLVPGARLLPPAAALHPLRQRRRGAKGGREGARRSPAALAAPSLPPFLPRLSRPLVLSPQLSVFAFYAVREPQAQWVTLESGIWESPLTYRPDRRSQAWRFLSYMLVHAGIEHILGNLVLQLVLGIPLELVHKGHRVGLVYLAGVLGGSLASSVCDPLLGLVGASGGVYALIGGYFMNVLVNFREMIPLFGVARLLFIFIIGFLRGPHCGRTGRDVSGIRHIQLLRQKFRQGPPVLGLHWCLCALRGVCCVLQCIPLSSKPVERWDGCPRALKDKNIQKYICMLRSAYLGTARPLALPSHYGTVCLLYLILKKQSFSIAVLVLCSGGLGVAAEGQAI</sequence>